<proteinExistence type="predicted"/>
<evidence type="ECO:0008006" key="3">
    <source>
        <dbReference type="Google" id="ProtNLM"/>
    </source>
</evidence>
<gene>
    <name evidence="1" type="ORF">PS925_01199</name>
</gene>
<dbReference type="RefSeq" id="WP_150793012.1">
    <property type="nucleotide sequence ID" value="NZ_CABVJG010000003.1"/>
</dbReference>
<protein>
    <recommendedName>
        <fullName evidence="3">Phenylacetate--CoA ligase</fullName>
    </recommendedName>
</protein>
<dbReference type="SUPFAM" id="SSF56801">
    <property type="entry name" value="Acetyl-CoA synthetase-like"/>
    <property type="match status" value="1"/>
</dbReference>
<dbReference type="InterPro" id="IPR042099">
    <property type="entry name" value="ANL_N_sf"/>
</dbReference>
<accession>A0A5E7STI5</accession>
<evidence type="ECO:0000313" key="2">
    <source>
        <dbReference type="Proteomes" id="UP000412311"/>
    </source>
</evidence>
<dbReference type="Gene3D" id="3.40.50.12780">
    <property type="entry name" value="N-terminal domain of ligase-like"/>
    <property type="match status" value="1"/>
</dbReference>
<name>A0A5E7STI5_PSEFL</name>
<dbReference type="PANTHER" id="PTHR36932:SF1">
    <property type="entry name" value="CAPSULAR POLYSACCHARIDE BIOSYNTHESIS PROTEIN"/>
    <property type="match status" value="1"/>
</dbReference>
<organism evidence="1 2">
    <name type="scientific">Pseudomonas fluorescens</name>
    <dbReference type="NCBI Taxonomy" id="294"/>
    <lineage>
        <taxon>Bacteria</taxon>
        <taxon>Pseudomonadati</taxon>
        <taxon>Pseudomonadota</taxon>
        <taxon>Gammaproteobacteria</taxon>
        <taxon>Pseudomonadales</taxon>
        <taxon>Pseudomonadaceae</taxon>
        <taxon>Pseudomonas</taxon>
    </lineage>
</organism>
<sequence length="458" mass="52523">MNKAITYTDVYEQAGSPVELLDNVVRTAIWPAETLEHHLECLREFHDTRNIYQELENTRREILDQATLRRLQTLVGYAYQHIPFYNRLYRGVGFEPGDLNSLEAFSKLPIVYKADLQEVHAEVSANPYVKINFMSRTSGSTGVPLSVINDTDRQRHWFVKRLFMFEQMMGQRLAPEDWMYSIYYEPFFLTSIFGEYKTFTVGLNADTQKVVEHIRRVRPKLITGVANHVLKVARLLPDAKALGILAFTTNSESSSTGERREVEKLTGVPILDEYSSEELGIIAWEQRDGSYMVAEDTVHVELVAADEQSMEQVIGTDLWNFTMPRIRYNQGDYAQWKCAVPDMGLRRLERIIGRQDMSLLSPMFGQIDPGLILEISDTTLLPESAGVAEFRVVQKTLREVHLLIKPARNGQDCGHAVEAFTQRFLPVFGADIDFKVFLVDELPRLGVKKRCIVREYRG</sequence>
<dbReference type="EMBL" id="CABVJG010000003">
    <property type="protein sequence ID" value="VVP88987.1"/>
    <property type="molecule type" value="Genomic_DNA"/>
</dbReference>
<dbReference type="InterPro" id="IPR053158">
    <property type="entry name" value="CapK_Type1_Caps_Biosynth"/>
</dbReference>
<dbReference type="Proteomes" id="UP000412311">
    <property type="component" value="Unassembled WGS sequence"/>
</dbReference>
<dbReference type="AlphaFoldDB" id="A0A5E7STI5"/>
<evidence type="ECO:0000313" key="1">
    <source>
        <dbReference type="EMBL" id="VVP88987.1"/>
    </source>
</evidence>
<dbReference type="PANTHER" id="PTHR36932">
    <property type="entry name" value="CAPSULAR POLYSACCHARIDE BIOSYNTHESIS PROTEIN"/>
    <property type="match status" value="1"/>
</dbReference>
<reference evidence="1 2" key="1">
    <citation type="submission" date="2019-09" db="EMBL/GenBank/DDBJ databases">
        <authorList>
            <person name="Chandra G."/>
            <person name="Truman W A."/>
        </authorList>
    </citation>
    <scope>NUCLEOTIDE SEQUENCE [LARGE SCALE GENOMIC DNA]</scope>
    <source>
        <strain evidence="1">PS925</strain>
    </source>
</reference>